<organism evidence="1 2">
    <name type="scientific">Amycolatopsis iheyensis</name>
    <dbReference type="NCBI Taxonomy" id="2945988"/>
    <lineage>
        <taxon>Bacteria</taxon>
        <taxon>Bacillati</taxon>
        <taxon>Actinomycetota</taxon>
        <taxon>Actinomycetes</taxon>
        <taxon>Pseudonocardiales</taxon>
        <taxon>Pseudonocardiaceae</taxon>
        <taxon>Amycolatopsis</taxon>
    </lineage>
</organism>
<dbReference type="RefSeq" id="WP_257924816.1">
    <property type="nucleotide sequence ID" value="NZ_JAMXQV010000024.1"/>
</dbReference>
<gene>
    <name evidence="1" type="ORF">M8542_36025</name>
</gene>
<comment type="caution">
    <text evidence="1">The sequence shown here is derived from an EMBL/GenBank/DDBJ whole genome shotgun (WGS) entry which is preliminary data.</text>
</comment>
<dbReference type="AlphaFoldDB" id="A0A9X2NL19"/>
<reference evidence="1" key="1">
    <citation type="submission" date="2022-06" db="EMBL/GenBank/DDBJ databases">
        <title>Amycolatopsis iheyaensis sp. nov., a new species of the genus Amycolatopsis isolated from soil in Iheya island, Japan.</title>
        <authorList>
            <person name="Ngamcharungchit C."/>
            <person name="Kanto H."/>
            <person name="Take A."/>
            <person name="Intra B."/>
            <person name="Matsumoto A."/>
            <person name="Panbangred W."/>
            <person name="Inahashi Y."/>
        </authorList>
    </citation>
    <scope>NUCLEOTIDE SEQUENCE</scope>
    <source>
        <strain evidence="1">OK19-0408</strain>
    </source>
</reference>
<keyword evidence="2" id="KW-1185">Reference proteome</keyword>
<dbReference type="EMBL" id="JAMXQV010000024">
    <property type="protein sequence ID" value="MCR6488252.1"/>
    <property type="molecule type" value="Genomic_DNA"/>
</dbReference>
<proteinExistence type="predicted"/>
<name>A0A9X2NL19_9PSEU</name>
<dbReference type="Proteomes" id="UP001144096">
    <property type="component" value="Unassembled WGS sequence"/>
</dbReference>
<protein>
    <submittedName>
        <fullName evidence="1">Uncharacterized protein</fullName>
    </submittedName>
</protein>
<evidence type="ECO:0000313" key="2">
    <source>
        <dbReference type="Proteomes" id="UP001144096"/>
    </source>
</evidence>
<sequence length="78" mass="9032">MTGARSFYLGLIIHRTNRPDLRNVTAAEFNRATIFNSREFIAHHPHGLPDSALQRALHADLWTQRQCLQIITETARFF</sequence>
<evidence type="ECO:0000313" key="1">
    <source>
        <dbReference type="EMBL" id="MCR6488252.1"/>
    </source>
</evidence>
<accession>A0A9X2NL19</accession>